<protein>
    <recommendedName>
        <fullName evidence="6">GAG-pre-integrase domain-containing protein</fullName>
    </recommendedName>
</protein>
<gene>
    <name evidence="4" type="ORF">CEPIT_LOCUS21095</name>
</gene>
<evidence type="ECO:0000256" key="1">
    <source>
        <dbReference type="ARBA" id="ARBA00022750"/>
    </source>
</evidence>
<accession>A0AAV0E2N3</accession>
<dbReference type="Proteomes" id="UP001152523">
    <property type="component" value="Unassembled WGS sequence"/>
</dbReference>
<dbReference type="CDD" id="cd09272">
    <property type="entry name" value="RNase_HI_RT_Ty1"/>
    <property type="match status" value="1"/>
</dbReference>
<evidence type="ECO:0008006" key="6">
    <source>
        <dbReference type="Google" id="ProtNLM"/>
    </source>
</evidence>
<keyword evidence="1" id="KW-0645">Protease</keyword>
<evidence type="ECO:0000313" key="5">
    <source>
        <dbReference type="Proteomes" id="UP001152523"/>
    </source>
</evidence>
<dbReference type="PANTHER" id="PTHR11439:SF498">
    <property type="entry name" value="DNAK FAMILY PROTEIN"/>
    <property type="match status" value="1"/>
</dbReference>
<comment type="caution">
    <text evidence="4">The sequence shown here is derived from an EMBL/GenBank/DDBJ whole genome shotgun (WGS) entry which is preliminary data.</text>
</comment>
<evidence type="ECO:0000259" key="2">
    <source>
        <dbReference type="Pfam" id="PF13976"/>
    </source>
</evidence>
<evidence type="ECO:0000259" key="3">
    <source>
        <dbReference type="Pfam" id="PF22936"/>
    </source>
</evidence>
<dbReference type="PANTHER" id="PTHR11439">
    <property type="entry name" value="GAG-POL-RELATED RETROTRANSPOSON"/>
    <property type="match status" value="1"/>
</dbReference>
<keyword evidence="5" id="KW-1185">Reference proteome</keyword>
<evidence type="ECO:0000313" key="4">
    <source>
        <dbReference type="EMBL" id="CAH9115461.1"/>
    </source>
</evidence>
<feature type="domain" description="Retrovirus-related Pol polyprotein from transposon TNT 1-94-like beta-barrel" evidence="3">
    <location>
        <begin position="10"/>
        <end position="84"/>
    </location>
</feature>
<name>A0AAV0E2N3_9ASTE</name>
<dbReference type="InterPro" id="IPR043502">
    <property type="entry name" value="DNA/RNA_pol_sf"/>
</dbReference>
<dbReference type="Pfam" id="PF22936">
    <property type="entry name" value="Pol_BBD"/>
    <property type="match status" value="1"/>
</dbReference>
<reference evidence="4" key="1">
    <citation type="submission" date="2022-07" db="EMBL/GenBank/DDBJ databases">
        <authorList>
            <person name="Macas J."/>
            <person name="Novak P."/>
            <person name="Neumann P."/>
        </authorList>
    </citation>
    <scope>NUCLEOTIDE SEQUENCE</scope>
</reference>
<keyword evidence="1" id="KW-0378">Hydrolase</keyword>
<dbReference type="Pfam" id="PF13976">
    <property type="entry name" value="gag_pre-integrs"/>
    <property type="match status" value="1"/>
</dbReference>
<dbReference type="GO" id="GO:0004190">
    <property type="term" value="F:aspartic-type endopeptidase activity"/>
    <property type="evidence" value="ECO:0007669"/>
    <property type="project" value="UniProtKB-KW"/>
</dbReference>
<dbReference type="AlphaFoldDB" id="A0AAV0E2N3"/>
<dbReference type="SUPFAM" id="SSF56672">
    <property type="entry name" value="DNA/RNA polymerases"/>
    <property type="match status" value="1"/>
</dbReference>
<feature type="non-terminal residue" evidence="4">
    <location>
        <position position="288"/>
    </location>
</feature>
<dbReference type="InterPro" id="IPR054722">
    <property type="entry name" value="PolX-like_BBD"/>
</dbReference>
<organism evidence="4 5">
    <name type="scientific">Cuscuta epithymum</name>
    <dbReference type="NCBI Taxonomy" id="186058"/>
    <lineage>
        <taxon>Eukaryota</taxon>
        <taxon>Viridiplantae</taxon>
        <taxon>Streptophyta</taxon>
        <taxon>Embryophyta</taxon>
        <taxon>Tracheophyta</taxon>
        <taxon>Spermatophyta</taxon>
        <taxon>Magnoliopsida</taxon>
        <taxon>eudicotyledons</taxon>
        <taxon>Gunneridae</taxon>
        <taxon>Pentapetalae</taxon>
        <taxon>asterids</taxon>
        <taxon>lamiids</taxon>
        <taxon>Solanales</taxon>
        <taxon>Convolvulaceae</taxon>
        <taxon>Cuscuteae</taxon>
        <taxon>Cuscuta</taxon>
        <taxon>Cuscuta subgen. Cuscuta</taxon>
    </lineage>
</organism>
<feature type="domain" description="GAG-pre-integrase" evidence="2">
    <location>
        <begin position="116"/>
        <end position="175"/>
    </location>
</feature>
<sequence length="288" mass="32464">MAMPTHTRTWIIDSGASEHITCDSVNLFNISTRSSEPGVRIPNGELVPVTAVGSLYLSNGFYLRRVLYVPQFQCNLLSVSRLTSELNCTLTFFSDFCILQDLRSRKLIGKGGFHNGLYYLESPRGERVAMGATLNSDLWHRRLGHASNGKLQHISFLKGLQQCNSFCDPCLRAKQTRLPFPKSTSYCDADWAGCSYTRRSSTGYFITLGNSPISWRTKKQSVVSRSSAEAEYRAMAVTVSEILWLRWLLRDLTIPQTGPTSLFCDNQAARHIALNPVFHERTKHVEMD</sequence>
<proteinExistence type="predicted"/>
<dbReference type="InterPro" id="IPR025724">
    <property type="entry name" value="GAG-pre-integrase_dom"/>
</dbReference>
<keyword evidence="1" id="KW-0064">Aspartyl protease</keyword>
<dbReference type="EMBL" id="CAMAPF010000245">
    <property type="protein sequence ID" value="CAH9115461.1"/>
    <property type="molecule type" value="Genomic_DNA"/>
</dbReference>